<comment type="subcellular location">
    <subcellularLocation>
        <location evidence="1">Fimbrium</location>
    </subcellularLocation>
</comment>
<reference evidence="7 8" key="1">
    <citation type="submission" date="2019-11" db="EMBL/GenBank/DDBJ databases">
        <title>Pseudomonas karstica sp. nov. and Pseudomonas spelaei sp. nov. from karst caves.</title>
        <authorList>
            <person name="Zeman M."/>
        </authorList>
    </citation>
    <scope>NUCLEOTIDE SEQUENCE [LARGE SCALE GENOMIC DNA]</scope>
    <source>
        <strain evidence="7 8">CCM 7893</strain>
    </source>
</reference>
<dbReference type="Gene3D" id="2.60.40.3310">
    <property type="match status" value="1"/>
</dbReference>
<dbReference type="AlphaFoldDB" id="A0A6I3WL40"/>
<feature type="chain" id="PRO_5026176036" evidence="5">
    <location>
        <begin position="22"/>
        <end position="317"/>
    </location>
</feature>
<dbReference type="RefSeq" id="WP_155586079.1">
    <property type="nucleotide sequence ID" value="NZ_JBHSTH010000018.1"/>
</dbReference>
<dbReference type="Pfam" id="PF00419">
    <property type="entry name" value="Fimbrial"/>
    <property type="match status" value="1"/>
</dbReference>
<dbReference type="InterPro" id="IPR050263">
    <property type="entry name" value="Bact_Fimbrial_Adh_Pro"/>
</dbReference>
<evidence type="ECO:0000256" key="3">
    <source>
        <dbReference type="ARBA" id="ARBA00022729"/>
    </source>
</evidence>
<dbReference type="GO" id="GO:0043709">
    <property type="term" value="P:cell adhesion involved in single-species biofilm formation"/>
    <property type="evidence" value="ECO:0007669"/>
    <property type="project" value="TreeGrafter"/>
</dbReference>
<organism evidence="7 8">
    <name type="scientific">Pseudomonas spelaei</name>
    <dbReference type="NCBI Taxonomy" id="1055469"/>
    <lineage>
        <taxon>Bacteria</taxon>
        <taxon>Pseudomonadati</taxon>
        <taxon>Pseudomonadota</taxon>
        <taxon>Gammaproteobacteria</taxon>
        <taxon>Pseudomonadales</taxon>
        <taxon>Pseudomonadaceae</taxon>
        <taxon>Pseudomonas</taxon>
    </lineage>
</organism>
<dbReference type="InterPro" id="IPR036937">
    <property type="entry name" value="Adhesion_dom_fimbrial_sf"/>
</dbReference>
<keyword evidence="8" id="KW-1185">Reference proteome</keyword>
<comment type="similarity">
    <text evidence="2">Belongs to the fimbrial protein family.</text>
</comment>
<dbReference type="GO" id="GO:0009289">
    <property type="term" value="C:pilus"/>
    <property type="evidence" value="ECO:0007669"/>
    <property type="project" value="UniProtKB-SubCell"/>
</dbReference>
<sequence length="317" mass="33446">MFKIIIITACGSFFLSTCAIADCVYDTGGTTPTLTFTPPKTLVIPRNAAIGTKVYTSPIMILTSRNYTCDGVINTGVRNLVGTQPVGSSYVYPIGNSGLAFKWSYTGASQSELYYLESFPNSASYTNSYLTVNGSSNGFEIIKVGPVQTGAEIPAGNILESKRGSLTDTILSLSQKIVVTESTCTTPNIMVSMGDQKSSGFSGVGSRLTPKAFNIALNACPEGIKGVKYRLDPTTEIVDPTSSVIALSKDSSAIGVAVQILDNIDKPLPLGTDLVFSGYKPVGGNFIIPLKAAYYQTAKGIKGGTANSSLTFTMTYE</sequence>
<comment type="caution">
    <text evidence="7">The sequence shown here is derived from an EMBL/GenBank/DDBJ whole genome shotgun (WGS) entry which is preliminary data.</text>
</comment>
<evidence type="ECO:0000256" key="4">
    <source>
        <dbReference type="ARBA" id="ARBA00023263"/>
    </source>
</evidence>
<dbReference type="PANTHER" id="PTHR33420:SF3">
    <property type="entry name" value="FIMBRIAL SUBUNIT ELFA"/>
    <property type="match status" value="1"/>
</dbReference>
<evidence type="ECO:0000259" key="6">
    <source>
        <dbReference type="Pfam" id="PF00419"/>
    </source>
</evidence>
<feature type="signal peptide" evidence="5">
    <location>
        <begin position="1"/>
        <end position="21"/>
    </location>
</feature>
<dbReference type="PANTHER" id="PTHR33420">
    <property type="entry name" value="FIMBRIAL SUBUNIT ELFA-RELATED"/>
    <property type="match status" value="1"/>
</dbReference>
<keyword evidence="4" id="KW-0281">Fimbrium</keyword>
<dbReference type="Proteomes" id="UP000438196">
    <property type="component" value="Unassembled WGS sequence"/>
</dbReference>
<gene>
    <name evidence="7" type="ORF">GNF76_26805</name>
</gene>
<evidence type="ECO:0000256" key="5">
    <source>
        <dbReference type="SAM" id="SignalP"/>
    </source>
</evidence>
<protein>
    <submittedName>
        <fullName evidence="7">Fimbrial protein</fullName>
    </submittedName>
</protein>
<feature type="domain" description="Fimbrial-type adhesion" evidence="6">
    <location>
        <begin position="176"/>
        <end position="316"/>
    </location>
</feature>
<dbReference type="OrthoDB" id="6052505at2"/>
<name>A0A6I3WL40_9PSED</name>
<dbReference type="Gene3D" id="2.60.40.1090">
    <property type="entry name" value="Fimbrial-type adhesion domain"/>
    <property type="match status" value="1"/>
</dbReference>
<dbReference type="SUPFAM" id="SSF49401">
    <property type="entry name" value="Bacterial adhesins"/>
    <property type="match status" value="1"/>
</dbReference>
<dbReference type="EMBL" id="WNNK01000035">
    <property type="protein sequence ID" value="MUF07959.1"/>
    <property type="molecule type" value="Genomic_DNA"/>
</dbReference>
<proteinExistence type="inferred from homology"/>
<evidence type="ECO:0000313" key="7">
    <source>
        <dbReference type="EMBL" id="MUF07959.1"/>
    </source>
</evidence>
<dbReference type="InterPro" id="IPR000259">
    <property type="entry name" value="Adhesion_dom_fimbrial"/>
</dbReference>
<evidence type="ECO:0000256" key="1">
    <source>
        <dbReference type="ARBA" id="ARBA00004561"/>
    </source>
</evidence>
<keyword evidence="3 5" id="KW-0732">Signal</keyword>
<dbReference type="InterPro" id="IPR008966">
    <property type="entry name" value="Adhesion_dom_sf"/>
</dbReference>
<evidence type="ECO:0000256" key="2">
    <source>
        <dbReference type="ARBA" id="ARBA00006671"/>
    </source>
</evidence>
<accession>A0A6I3WL40</accession>
<evidence type="ECO:0000313" key="8">
    <source>
        <dbReference type="Proteomes" id="UP000438196"/>
    </source>
</evidence>